<dbReference type="Gene3D" id="3.30.420.10">
    <property type="entry name" value="Ribonuclease H-like superfamily/Ribonuclease H"/>
    <property type="match status" value="1"/>
</dbReference>
<evidence type="ECO:0000256" key="5">
    <source>
        <dbReference type="ARBA" id="ARBA00022695"/>
    </source>
</evidence>
<dbReference type="InterPro" id="IPR041588">
    <property type="entry name" value="Integrase_H2C2"/>
</dbReference>
<dbReference type="InterPro" id="IPR043502">
    <property type="entry name" value="DNA/RNA_pol_sf"/>
</dbReference>
<dbReference type="InterPro" id="IPR001584">
    <property type="entry name" value="Integrase_cat-core"/>
</dbReference>
<dbReference type="PROSITE" id="PS50994">
    <property type="entry name" value="INTEGRASE"/>
    <property type="match status" value="1"/>
</dbReference>
<dbReference type="OMA" id="WSERDIF"/>
<evidence type="ECO:0000256" key="6">
    <source>
        <dbReference type="ARBA" id="ARBA00022722"/>
    </source>
</evidence>
<evidence type="ECO:0000256" key="13">
    <source>
        <dbReference type="ARBA" id="ARBA00039658"/>
    </source>
</evidence>
<dbReference type="SUPFAM" id="SSF50630">
    <property type="entry name" value="Acid proteases"/>
    <property type="match status" value="1"/>
</dbReference>
<dbReference type="CDD" id="cd09274">
    <property type="entry name" value="RNase_HI_RT_Ty3"/>
    <property type="match status" value="1"/>
</dbReference>
<evidence type="ECO:0000256" key="11">
    <source>
        <dbReference type="ARBA" id="ARBA00022908"/>
    </source>
</evidence>
<dbReference type="FunFam" id="3.30.70.270:FF:000020">
    <property type="entry name" value="Transposon Tf2-6 polyprotein-like Protein"/>
    <property type="match status" value="1"/>
</dbReference>
<name>A0A669B554_ORENI</name>
<dbReference type="Ensembl" id="ENSONIT00000089089.1">
    <property type="protein sequence ID" value="ENSONIP00000029702.1"/>
    <property type="gene ID" value="ENSONIG00000030219.1"/>
</dbReference>
<evidence type="ECO:0000256" key="2">
    <source>
        <dbReference type="ARBA" id="ARBA00012180"/>
    </source>
</evidence>
<dbReference type="InterPro" id="IPR043128">
    <property type="entry name" value="Rev_trsase/Diguanyl_cyclase"/>
</dbReference>
<dbReference type="InterPro" id="IPR041577">
    <property type="entry name" value="RT_RNaseH_2"/>
</dbReference>
<dbReference type="GeneTree" id="ENSGT01100000263500"/>
<dbReference type="Gene3D" id="3.30.70.270">
    <property type="match status" value="2"/>
</dbReference>
<keyword evidence="7" id="KW-0255">Endonuclease</keyword>
<keyword evidence="9" id="KW-0460">Magnesium</keyword>
<feature type="domain" description="Integrase catalytic" evidence="16">
    <location>
        <begin position="990"/>
        <end position="1148"/>
    </location>
</feature>
<evidence type="ECO:0000256" key="1">
    <source>
        <dbReference type="ARBA" id="ARBA00010879"/>
    </source>
</evidence>
<keyword evidence="10" id="KW-0694">RNA-binding</keyword>
<dbReference type="FunFam" id="1.10.340.70:FF:000001">
    <property type="entry name" value="Retrovirus-related Pol polyprotein from transposon gypsy-like Protein"/>
    <property type="match status" value="1"/>
</dbReference>
<dbReference type="Pfam" id="PF17919">
    <property type="entry name" value="RT_RNaseH_2"/>
    <property type="match status" value="1"/>
</dbReference>
<dbReference type="GO" id="GO:0015074">
    <property type="term" value="P:DNA integration"/>
    <property type="evidence" value="ECO:0007669"/>
    <property type="project" value="UniProtKB-KW"/>
</dbReference>
<reference evidence="17" key="3">
    <citation type="submission" date="2025-09" db="UniProtKB">
        <authorList>
            <consortium name="Ensembl"/>
        </authorList>
    </citation>
    <scope>IDENTIFICATION</scope>
</reference>
<keyword evidence="3" id="KW-0645">Protease</keyword>
<dbReference type="FunFam" id="3.10.20.370:FF:000001">
    <property type="entry name" value="Retrovirus-related Pol polyprotein from transposon 17.6-like protein"/>
    <property type="match status" value="1"/>
</dbReference>
<keyword evidence="5" id="KW-0548">Nucleotidyltransferase</keyword>
<keyword evidence="12" id="KW-0695">RNA-directed DNA polymerase</keyword>
<dbReference type="FunFam" id="3.30.420.10:FF:000032">
    <property type="entry name" value="Retrovirus-related Pol polyprotein from transposon 297-like Protein"/>
    <property type="match status" value="1"/>
</dbReference>
<dbReference type="Pfam" id="PF00665">
    <property type="entry name" value="rve"/>
    <property type="match status" value="1"/>
</dbReference>
<evidence type="ECO:0000313" key="18">
    <source>
        <dbReference type="Proteomes" id="UP000005207"/>
    </source>
</evidence>
<dbReference type="GO" id="GO:0006508">
    <property type="term" value="P:proteolysis"/>
    <property type="evidence" value="ECO:0007669"/>
    <property type="project" value="UniProtKB-KW"/>
</dbReference>
<dbReference type="Gene3D" id="3.10.20.370">
    <property type="match status" value="1"/>
</dbReference>
<keyword evidence="6" id="KW-0540">Nuclease</keyword>
<keyword evidence="4" id="KW-0808">Transferase</keyword>
<dbReference type="EC" id="3.1.26.4" evidence="2"/>
<evidence type="ECO:0000256" key="12">
    <source>
        <dbReference type="ARBA" id="ARBA00022918"/>
    </source>
</evidence>
<feature type="domain" description="Reverse transcriptase" evidence="15">
    <location>
        <begin position="372"/>
        <end position="551"/>
    </location>
</feature>
<reference evidence="17" key="2">
    <citation type="submission" date="2025-08" db="UniProtKB">
        <authorList>
            <consortium name="Ensembl"/>
        </authorList>
    </citation>
    <scope>IDENTIFICATION</scope>
</reference>
<dbReference type="SUPFAM" id="SSF53098">
    <property type="entry name" value="Ribonuclease H-like"/>
    <property type="match status" value="1"/>
</dbReference>
<dbReference type="InterPro" id="IPR000477">
    <property type="entry name" value="RT_dom"/>
</dbReference>
<dbReference type="PROSITE" id="PS50878">
    <property type="entry name" value="RT_POL"/>
    <property type="match status" value="1"/>
</dbReference>
<dbReference type="Gene3D" id="1.10.340.70">
    <property type="match status" value="1"/>
</dbReference>
<evidence type="ECO:0000256" key="7">
    <source>
        <dbReference type="ARBA" id="ARBA00022759"/>
    </source>
</evidence>
<dbReference type="InterPro" id="IPR001969">
    <property type="entry name" value="Aspartic_peptidase_AS"/>
</dbReference>
<comment type="similarity">
    <text evidence="1">Belongs to the beta type-B retroviral polymerase family. HERV class-II K(HML-2) pol subfamily.</text>
</comment>
<keyword evidence="8" id="KW-0378">Hydrolase</keyword>
<reference evidence="18" key="1">
    <citation type="submission" date="2012-01" db="EMBL/GenBank/DDBJ databases">
        <title>The Genome Sequence of Oreochromis niloticus (Nile Tilapia).</title>
        <authorList>
            <consortium name="Broad Institute Genome Assembly Team"/>
            <consortium name="Broad Institute Sequencing Platform"/>
            <person name="Di Palma F."/>
            <person name="Johnson J."/>
            <person name="Lander E.S."/>
            <person name="Lindblad-Toh K."/>
        </authorList>
    </citation>
    <scope>NUCLEOTIDE SEQUENCE [LARGE SCALE GENOMIC DNA]</scope>
</reference>
<evidence type="ECO:0000259" key="16">
    <source>
        <dbReference type="PROSITE" id="PS50994"/>
    </source>
</evidence>
<keyword evidence="11" id="KW-0229">DNA integration</keyword>
<dbReference type="CDD" id="cd00303">
    <property type="entry name" value="retropepsin_like"/>
    <property type="match status" value="1"/>
</dbReference>
<evidence type="ECO:0000259" key="15">
    <source>
        <dbReference type="PROSITE" id="PS50878"/>
    </source>
</evidence>
<dbReference type="InterPro" id="IPR012337">
    <property type="entry name" value="RNaseH-like_sf"/>
</dbReference>
<dbReference type="InterPro" id="IPR050951">
    <property type="entry name" value="Retrovirus_Pol_polyprotein"/>
</dbReference>
<evidence type="ECO:0000313" key="17">
    <source>
        <dbReference type="Ensembl" id="ENSONIP00000029702.1"/>
    </source>
</evidence>
<dbReference type="PANTHER" id="PTHR37984:SF15">
    <property type="entry name" value="INTEGRASE CATALYTIC DOMAIN-CONTAINING PROTEIN"/>
    <property type="match status" value="1"/>
</dbReference>
<sequence>MSQTIRGEATGSQTKTLNKDVVLERAVGECRTVEIKLQEVEVSCLLDTGSQVSTISEGFFNEHWSAEDTNIHSTFKWLKITAANGLEIPYVGYVELEVEAMGLTIPERGFLIVRDSAQSCSVPCLLGMNAIKKCQELVHGEFETTMKGNLDSNWRQAFQRVQTVSVANRLSCARLAGKDAVHVPASSAATIMAKGLKTVNETGPLMVLEPGNASLPGGLVVVPTLITSERHIFPVQVMNLSDEDIWLQPRTRLGLLTEVDTVDNDQLCKVQFQRISADTDEVSVSTQPEPPTDVQSILHKLKVGGTTDQQAQLALLLGKYSFVFATEDEDLGYTDKVQHEIHLTDDVPVTQPYRRIPPTQYNEVREHIGKLLRRGVIKASSSPYASPIVLVRKVDGSLRLCVDYRKLNSKTRRDAFPLPRIDESFDALRGAKFFSTIDLASGYHQVAMHERDRPKTAFTTPFGLYEYVRMPFGVCNGPATFQRLMQATMSDLIFQMLLVYLDDILVFSETFDEHLQRLETVLRRLAETGLKVKLEKCAFLQDTVKFLGHQVSAEGMGTDPSKVSAVKDWKVPTTAKELQSFLGFCSYYRRFIRGFSQTAGPLHDLVNKCLSAKRSGWAGRHFDAMWTPTCSSAFEELKEKLASAPILGFADFTQPFVLETDASQNGLGAVLYQQQGDTKRVIAYASRRLRQAERNDRNYSSMKLELLAMKWAVAEKFRGYLLGSKFVVLTDNNPLCHLKTAKLGAIEQRWVAQLSVFDFEVKYRPGSSNAAADALSRQKFAGEPEADPDSEFDDCVPICSLVRRGTALEPDLVAKGLECYEVRQIRAWESGSGVVAEQGNTPTLPGYTREELLAFQGSDPTITGFRTFWDRGKKPSYKERAALSNLVRRLLKQWNLIQEREGLLYRVVPESLHGPVWQLLLPVCLKGQVLESVHNKMGHQGIERTVNLLRGRCFWVGYYEDVENWVKNCERCVLSKMPQPKINAPMQAFLASRPLEVVAVDFTVLEPASDGRESVLVVTDVFTKFTQAFPTKDQKADTTAKVLLREWFMKYGVPERLHSDQVRNFESEIIAELCKLYGVKKTRTTPYRPQGNAQCERYNRTLHDLLRTLPPEKKRKWPEYLPELVYAYNATPHSTTGYSPYYLLFGFEPRLPVDALLGRECVSDNGQNWLSVHQERLKQTHTRARDYSEQKAAERISFQNKKVHCPPIYIGQFVFLRHRPLGRHKIQDAWGPTIYKVVDVQGTTHTVEPFEGGPTKNVHRSELRPCAAPVQKPRTQTKLQTNAQPVVGGEPVVSEPDFVIVEEVDRLPRLDVPQVSLWSERDIFPVSAQADGLGPEGPETSFTDMTRRERDLGTCSNGGGSDFPDSDCIGPEFRPRIEVEGSKGSKPVPAVRKSERSTAGSHSNPFHLPKSACSAVAISTDMASQI</sequence>
<evidence type="ECO:0000256" key="10">
    <source>
        <dbReference type="ARBA" id="ARBA00022884"/>
    </source>
</evidence>
<dbReference type="InParanoid" id="A0A669B554"/>
<dbReference type="Pfam" id="PF17921">
    <property type="entry name" value="Integrase_H2C2"/>
    <property type="match status" value="1"/>
</dbReference>
<dbReference type="GO" id="GO:0004190">
    <property type="term" value="F:aspartic-type endopeptidase activity"/>
    <property type="evidence" value="ECO:0007669"/>
    <property type="project" value="InterPro"/>
</dbReference>
<dbReference type="Gene3D" id="3.10.10.10">
    <property type="entry name" value="HIV Type 1 Reverse Transcriptase, subunit A, domain 1"/>
    <property type="match status" value="1"/>
</dbReference>
<dbReference type="InterPro" id="IPR021109">
    <property type="entry name" value="Peptidase_aspartic_dom_sf"/>
</dbReference>
<proteinExistence type="inferred from homology"/>
<protein>
    <recommendedName>
        <fullName evidence="13">Gypsy retrotransposon integrase-like protein 1</fullName>
        <ecNumber evidence="2">3.1.26.4</ecNumber>
    </recommendedName>
</protein>
<organism evidence="17 18">
    <name type="scientific">Oreochromis niloticus</name>
    <name type="common">Nile tilapia</name>
    <name type="synonym">Tilapia nilotica</name>
    <dbReference type="NCBI Taxonomy" id="8128"/>
    <lineage>
        <taxon>Eukaryota</taxon>
        <taxon>Metazoa</taxon>
        <taxon>Chordata</taxon>
        <taxon>Craniata</taxon>
        <taxon>Vertebrata</taxon>
        <taxon>Euteleostomi</taxon>
        <taxon>Actinopterygii</taxon>
        <taxon>Neopterygii</taxon>
        <taxon>Teleostei</taxon>
        <taxon>Neoteleostei</taxon>
        <taxon>Acanthomorphata</taxon>
        <taxon>Ovalentaria</taxon>
        <taxon>Cichlomorphae</taxon>
        <taxon>Cichliformes</taxon>
        <taxon>Cichlidae</taxon>
        <taxon>African cichlids</taxon>
        <taxon>Pseudocrenilabrinae</taxon>
        <taxon>Oreochromini</taxon>
        <taxon>Oreochromis</taxon>
    </lineage>
</organism>
<dbReference type="Proteomes" id="UP000005207">
    <property type="component" value="Linkage group LG17"/>
</dbReference>
<evidence type="ECO:0000256" key="14">
    <source>
        <dbReference type="SAM" id="MobiDB-lite"/>
    </source>
</evidence>
<dbReference type="GO" id="GO:0004523">
    <property type="term" value="F:RNA-DNA hybrid ribonuclease activity"/>
    <property type="evidence" value="ECO:0007669"/>
    <property type="project" value="UniProtKB-EC"/>
</dbReference>
<evidence type="ECO:0000256" key="8">
    <source>
        <dbReference type="ARBA" id="ARBA00022801"/>
    </source>
</evidence>
<dbReference type="Pfam" id="PF00078">
    <property type="entry name" value="RVT_1"/>
    <property type="match status" value="1"/>
</dbReference>
<dbReference type="PANTHER" id="PTHR37984">
    <property type="entry name" value="PROTEIN CBG26694"/>
    <property type="match status" value="1"/>
</dbReference>
<dbReference type="FunFam" id="3.10.10.10:FF:000007">
    <property type="entry name" value="Retrovirus-related Pol polyprotein from transposon 17.6-like Protein"/>
    <property type="match status" value="1"/>
</dbReference>
<evidence type="ECO:0000256" key="3">
    <source>
        <dbReference type="ARBA" id="ARBA00022670"/>
    </source>
</evidence>
<dbReference type="Gene3D" id="2.40.70.10">
    <property type="entry name" value="Acid Proteases"/>
    <property type="match status" value="1"/>
</dbReference>
<dbReference type="GO" id="GO:0003723">
    <property type="term" value="F:RNA binding"/>
    <property type="evidence" value="ECO:0007669"/>
    <property type="project" value="UniProtKB-KW"/>
</dbReference>
<dbReference type="CDD" id="cd01647">
    <property type="entry name" value="RT_LTR"/>
    <property type="match status" value="1"/>
</dbReference>
<evidence type="ECO:0000256" key="9">
    <source>
        <dbReference type="ARBA" id="ARBA00022842"/>
    </source>
</evidence>
<dbReference type="PROSITE" id="PS00141">
    <property type="entry name" value="ASP_PROTEASE"/>
    <property type="match status" value="1"/>
</dbReference>
<accession>A0A669B554</accession>
<dbReference type="GO" id="GO:0003964">
    <property type="term" value="F:RNA-directed DNA polymerase activity"/>
    <property type="evidence" value="ECO:0007669"/>
    <property type="project" value="UniProtKB-KW"/>
</dbReference>
<dbReference type="SUPFAM" id="SSF56672">
    <property type="entry name" value="DNA/RNA polymerases"/>
    <property type="match status" value="1"/>
</dbReference>
<feature type="region of interest" description="Disordered" evidence="14">
    <location>
        <begin position="1378"/>
        <end position="1409"/>
    </location>
</feature>
<keyword evidence="18" id="KW-1185">Reference proteome</keyword>
<evidence type="ECO:0000256" key="4">
    <source>
        <dbReference type="ARBA" id="ARBA00022679"/>
    </source>
</evidence>
<dbReference type="InterPro" id="IPR036397">
    <property type="entry name" value="RNaseH_sf"/>
</dbReference>